<dbReference type="PANTHER" id="PTHR46219">
    <property type="entry name" value="PROTEIN CBG11138"/>
    <property type="match status" value="1"/>
</dbReference>
<dbReference type="SMART" id="SM00254">
    <property type="entry name" value="ShKT"/>
    <property type="match status" value="2"/>
</dbReference>
<evidence type="ECO:0000256" key="1">
    <source>
        <dbReference type="ARBA" id="ARBA00022729"/>
    </source>
</evidence>
<reference evidence="7" key="1">
    <citation type="submission" date="2010-08" db="EMBL/GenBank/DDBJ databases">
        <authorList>
            <consortium name="Caenorhabditis japonica Sequencing Consortium"/>
            <person name="Wilson R.K."/>
        </authorList>
    </citation>
    <scope>NUCLEOTIDE SEQUENCE [LARGE SCALE GENOMIC DNA]</scope>
    <source>
        <strain evidence="7">DF5081</strain>
    </source>
</reference>
<accession>A0A8R1I0B6</accession>
<dbReference type="OMA" id="KSAYLCN"/>
<evidence type="ECO:0000256" key="2">
    <source>
        <dbReference type="ARBA" id="ARBA00023157"/>
    </source>
</evidence>
<organism evidence="6 7">
    <name type="scientific">Caenorhabditis japonica</name>
    <dbReference type="NCBI Taxonomy" id="281687"/>
    <lineage>
        <taxon>Eukaryota</taxon>
        <taxon>Metazoa</taxon>
        <taxon>Ecdysozoa</taxon>
        <taxon>Nematoda</taxon>
        <taxon>Chromadorea</taxon>
        <taxon>Rhabditida</taxon>
        <taxon>Rhabditina</taxon>
        <taxon>Rhabditomorpha</taxon>
        <taxon>Rhabditoidea</taxon>
        <taxon>Rhabditidae</taxon>
        <taxon>Peloderinae</taxon>
        <taxon>Caenorhabditis</taxon>
    </lineage>
</organism>
<feature type="signal peptide" evidence="4">
    <location>
        <begin position="1"/>
        <end position="17"/>
    </location>
</feature>
<comment type="caution">
    <text evidence="3">Lacks conserved residue(s) required for the propagation of feature annotation.</text>
</comment>
<evidence type="ECO:0000256" key="4">
    <source>
        <dbReference type="SAM" id="SignalP"/>
    </source>
</evidence>
<dbReference type="FunFam" id="1.10.10.1940:FF:000002">
    <property type="entry name" value="PHAryngeal gland Toxin-related"/>
    <property type="match status" value="2"/>
</dbReference>
<dbReference type="PROSITE" id="PS51670">
    <property type="entry name" value="SHKT"/>
    <property type="match status" value="2"/>
</dbReference>
<reference evidence="6" key="2">
    <citation type="submission" date="2022-06" db="UniProtKB">
        <authorList>
            <consortium name="EnsemblMetazoa"/>
        </authorList>
    </citation>
    <scope>IDENTIFICATION</scope>
    <source>
        <strain evidence="6">DF5081</strain>
    </source>
</reference>
<evidence type="ECO:0000313" key="7">
    <source>
        <dbReference type="Proteomes" id="UP000005237"/>
    </source>
</evidence>
<keyword evidence="1 4" id="KW-0732">Signal</keyword>
<name>A0A8R1I0B6_CAEJA</name>
<sequence length="177" mass="18783">MLFIIFAFGALIVSTAAQTCANEQSPCFKTQTANNIDVYLCPEGMACLQNTTCCEYADIQVSTTTTTTVASPTPTPTSTCVDKLNPSTGVSDCPKNAGLCNNSVYYQLMTEQCPKTCNRCSNNNNNNNNNGGSSSSCVDKVNPSTGVSECAAKAYLCTNTVYVSLMKDQCPKTCGFC</sequence>
<feature type="domain" description="ShKT" evidence="5">
    <location>
        <begin position="80"/>
        <end position="120"/>
    </location>
</feature>
<protein>
    <recommendedName>
        <fullName evidence="5">ShKT domain-containing protein</fullName>
    </recommendedName>
</protein>
<feature type="domain" description="ShKT" evidence="5">
    <location>
        <begin position="137"/>
        <end position="177"/>
    </location>
</feature>
<dbReference type="Pfam" id="PF01549">
    <property type="entry name" value="ShK"/>
    <property type="match status" value="2"/>
</dbReference>
<keyword evidence="2" id="KW-1015">Disulfide bond</keyword>
<proteinExistence type="predicted"/>
<dbReference type="InterPro" id="IPR003582">
    <property type="entry name" value="ShKT_dom"/>
</dbReference>
<evidence type="ECO:0000313" key="6">
    <source>
        <dbReference type="EnsemblMetazoa" id="CJA13506.1"/>
    </source>
</evidence>
<evidence type="ECO:0000256" key="3">
    <source>
        <dbReference type="PROSITE-ProRule" id="PRU01005"/>
    </source>
</evidence>
<dbReference type="PANTHER" id="PTHR46219:SF13">
    <property type="entry name" value="SHKT DOMAIN-CONTAINING PROTEIN"/>
    <property type="match status" value="1"/>
</dbReference>
<dbReference type="AlphaFoldDB" id="A0A8R1I0B6"/>
<dbReference type="EnsemblMetazoa" id="CJA13506.1">
    <property type="protein sequence ID" value="CJA13506.1"/>
    <property type="gene ID" value="WBGene00132710"/>
</dbReference>
<dbReference type="Proteomes" id="UP000005237">
    <property type="component" value="Unassembled WGS sequence"/>
</dbReference>
<feature type="chain" id="PRO_5035859044" description="ShKT domain-containing protein" evidence="4">
    <location>
        <begin position="18"/>
        <end position="177"/>
    </location>
</feature>
<dbReference type="Gene3D" id="1.10.10.1940">
    <property type="match status" value="2"/>
</dbReference>
<keyword evidence="7" id="KW-1185">Reference proteome</keyword>
<evidence type="ECO:0000259" key="5">
    <source>
        <dbReference type="PROSITE" id="PS51670"/>
    </source>
</evidence>